<reference evidence="2 3" key="1">
    <citation type="journal article" date="2019" name="Int. J. Syst. Evol. Microbiol.">
        <title>The Global Catalogue of Microorganisms (GCM) 10K type strain sequencing project: providing services to taxonomists for standard genome sequencing and annotation.</title>
        <authorList>
            <consortium name="The Broad Institute Genomics Platform"/>
            <consortium name="The Broad Institute Genome Sequencing Center for Infectious Disease"/>
            <person name="Wu L."/>
            <person name="Ma J."/>
        </authorList>
    </citation>
    <scope>NUCLEOTIDE SEQUENCE [LARGE SCALE GENOMIC DNA]</scope>
    <source>
        <strain evidence="2 3">JCM 15608</strain>
    </source>
</reference>
<feature type="transmembrane region" description="Helical" evidence="1">
    <location>
        <begin position="47"/>
        <end position="65"/>
    </location>
</feature>
<sequence>MKQSIHLIAAITATLCIAIFFISTVLVELSGSYESITMVKSLIVMPGLFILLPAMAFTGGTGFFLSKNKKGRLVNADQLRE</sequence>
<organism evidence="2 3">
    <name type="scientific">Colwellia asteriadis</name>
    <dbReference type="NCBI Taxonomy" id="517723"/>
    <lineage>
        <taxon>Bacteria</taxon>
        <taxon>Pseudomonadati</taxon>
        <taxon>Pseudomonadota</taxon>
        <taxon>Gammaproteobacteria</taxon>
        <taxon>Alteromonadales</taxon>
        <taxon>Colwelliaceae</taxon>
        <taxon>Colwellia</taxon>
    </lineage>
</organism>
<feature type="transmembrane region" description="Helical" evidence="1">
    <location>
        <begin position="7"/>
        <end position="27"/>
    </location>
</feature>
<proteinExistence type="predicted"/>
<keyword evidence="3" id="KW-1185">Reference proteome</keyword>
<evidence type="ECO:0000256" key="1">
    <source>
        <dbReference type="SAM" id="Phobius"/>
    </source>
</evidence>
<dbReference type="Proteomes" id="UP001500021">
    <property type="component" value="Unassembled WGS sequence"/>
</dbReference>
<accession>A0ABN1LCH8</accession>
<evidence type="ECO:0000313" key="3">
    <source>
        <dbReference type="Proteomes" id="UP001500021"/>
    </source>
</evidence>
<dbReference type="RefSeq" id="WP_343819064.1">
    <property type="nucleotide sequence ID" value="NZ_BAAAFA010000016.1"/>
</dbReference>
<gene>
    <name evidence="2" type="ORF">GCM10009111_34480</name>
</gene>
<evidence type="ECO:0000313" key="2">
    <source>
        <dbReference type="EMBL" id="GAA0824027.1"/>
    </source>
</evidence>
<dbReference type="EMBL" id="BAAAFA010000016">
    <property type="protein sequence ID" value="GAA0824027.1"/>
    <property type="molecule type" value="Genomic_DNA"/>
</dbReference>
<keyword evidence="1" id="KW-0472">Membrane</keyword>
<keyword evidence="1" id="KW-0812">Transmembrane</keyword>
<protein>
    <submittedName>
        <fullName evidence="2">Uncharacterized protein</fullName>
    </submittedName>
</protein>
<comment type="caution">
    <text evidence="2">The sequence shown here is derived from an EMBL/GenBank/DDBJ whole genome shotgun (WGS) entry which is preliminary data.</text>
</comment>
<keyword evidence="1" id="KW-1133">Transmembrane helix</keyword>
<name>A0ABN1LCH8_9GAMM</name>